<dbReference type="SFLD" id="SFLDG01069">
    <property type="entry name" value="UPF0313"/>
    <property type="match status" value="1"/>
</dbReference>
<dbReference type="GO" id="GO:0051539">
    <property type="term" value="F:4 iron, 4 sulfur cluster binding"/>
    <property type="evidence" value="ECO:0007669"/>
    <property type="project" value="UniProtKB-KW"/>
</dbReference>
<feature type="domain" description="Radical SAM core" evidence="7">
    <location>
        <begin position="308"/>
        <end position="588"/>
    </location>
</feature>
<keyword evidence="5 6" id="KW-0411">Iron-sulfur</keyword>
<comment type="cofactor">
    <cofactor evidence="6">
        <name>[4Fe-4S] cluster</name>
        <dbReference type="ChEBI" id="CHEBI:49883"/>
    </cofactor>
    <text evidence="6">Binds 1 [4Fe-4S] cluster. The cluster is coordinated with 3 cysteines and an exchangeable S-adenosyl-L-methionine.</text>
</comment>
<keyword evidence="3 6" id="KW-0479">Metal-binding</keyword>
<keyword evidence="9" id="KW-1185">Reference proteome</keyword>
<evidence type="ECO:0000256" key="1">
    <source>
        <dbReference type="ARBA" id="ARBA00022485"/>
    </source>
</evidence>
<reference evidence="8 9" key="1">
    <citation type="submission" date="2016-10" db="EMBL/GenBank/DDBJ databases">
        <authorList>
            <person name="de Groot N.N."/>
        </authorList>
    </citation>
    <scope>NUCLEOTIDE SEQUENCE [LARGE SCALE GENOMIC DNA]</scope>
    <source>
        <strain evidence="8 9">CGMCC 1.9156</strain>
    </source>
</reference>
<dbReference type="AlphaFoldDB" id="A0A1I2HF26"/>
<evidence type="ECO:0000313" key="8">
    <source>
        <dbReference type="EMBL" id="SFF28219.1"/>
    </source>
</evidence>
<feature type="binding site" evidence="6">
    <location>
        <position position="329"/>
    </location>
    <ligand>
        <name>[4Fe-4S] cluster</name>
        <dbReference type="ChEBI" id="CHEBI:49883"/>
        <note>4Fe-4S-S-AdoMet</note>
    </ligand>
</feature>
<dbReference type="Gene3D" id="3.80.30.20">
    <property type="entry name" value="tm_1862 like domain"/>
    <property type="match status" value="1"/>
</dbReference>
<dbReference type="Pfam" id="PF08497">
    <property type="entry name" value="Radical_SAM_N"/>
    <property type="match status" value="1"/>
</dbReference>
<dbReference type="NCBIfam" id="TIGR03904">
    <property type="entry name" value="SAM_YgiQ"/>
    <property type="match status" value="1"/>
</dbReference>
<dbReference type="InterPro" id="IPR058240">
    <property type="entry name" value="rSAM_sf"/>
</dbReference>
<accession>A0A1I2HF26</accession>
<evidence type="ECO:0000256" key="6">
    <source>
        <dbReference type="HAMAP-Rule" id="MF_01251"/>
    </source>
</evidence>
<dbReference type="InterPro" id="IPR013704">
    <property type="entry name" value="UPF0313_N"/>
</dbReference>
<evidence type="ECO:0000259" key="7">
    <source>
        <dbReference type="PROSITE" id="PS51918"/>
    </source>
</evidence>
<dbReference type="PANTHER" id="PTHR32331">
    <property type="entry name" value="UPF0313 PROTEIN YGIQ"/>
    <property type="match status" value="1"/>
</dbReference>
<dbReference type="EMBL" id="FONW01000004">
    <property type="protein sequence ID" value="SFF28219.1"/>
    <property type="molecule type" value="Genomic_DNA"/>
</dbReference>
<organism evidence="8 9">
    <name type="scientific">Sunxiuqinia elliptica</name>
    <dbReference type="NCBI Taxonomy" id="655355"/>
    <lineage>
        <taxon>Bacteria</taxon>
        <taxon>Pseudomonadati</taxon>
        <taxon>Bacteroidota</taxon>
        <taxon>Bacteroidia</taxon>
        <taxon>Marinilabiliales</taxon>
        <taxon>Prolixibacteraceae</taxon>
        <taxon>Sunxiuqinia</taxon>
    </lineage>
</organism>
<protein>
    <submittedName>
        <fullName evidence="8">Uncharacterized radical SAM protein YgiQ</fullName>
    </submittedName>
</protein>
<sequence length="613" mass="71178">MNQLYQKLQTTDWLPTSKKEALDRGWDELDVIFFTGDAYVDHPSFGAAVIGRILEAEGLRIAIVPQPNWQDDLRDFKKLGKPRLYFAVTSGNMDSMVNHYTANKRKRSNDAYTPGGQQNKRPDYAATVYCNILKKLYPDTPVILGGIEGSLRRVTHYDYWQNKLKPSILKEAKADLLFYGMGEKSILDFTRLVKRGVDPTTITNLPQTVFMTEQDQAYATNKKWNSLELYSHEECLSDKKKFAKNFMHIEEESNKSEANKIVQKIGKQEVVVNPPWPPLEEKEIDRYYDLPFTRLPHPRYKNKETIPAYEMIRHSINIHRGCFGGCTFCTISAHQGKFIASRSEKSILKELEQVTQMPDFKGYISDLGGPSANMYKMKGIHEEICRKCKRPSCIFPEVCKNLDVNHKPMLDLYRKVRQHPKVKKAFIGSGIRYDMILHETKDKAVNKTNMTYLREVVKHHVSGRLKVAPEHTSDDVLKIMRKPSFKLFYKLNKAFNAINKEEGLNQQLIPYFISSHPGCGNSDMANLAAETKQLDFRLEQVQDFTPTPMTLATVIYYTGYHPYTMEKVYTAKSKKEKLSQRKFFFWYKREYQQQIRHELLKLGRKDLLKKILN</sequence>
<dbReference type="InterPro" id="IPR020612">
    <property type="entry name" value="Methylthiotransferase_CS"/>
</dbReference>
<evidence type="ECO:0000256" key="5">
    <source>
        <dbReference type="ARBA" id="ARBA00023014"/>
    </source>
</evidence>
<dbReference type="InterPro" id="IPR023404">
    <property type="entry name" value="rSAM_horseshoe"/>
</dbReference>
<dbReference type="SFLD" id="SFLDS00029">
    <property type="entry name" value="Radical_SAM"/>
    <property type="match status" value="1"/>
</dbReference>
<comment type="similarity">
    <text evidence="6">Belongs to the UPF0313 family.</text>
</comment>
<dbReference type="Pfam" id="PF11842">
    <property type="entry name" value="DUF3362"/>
    <property type="match status" value="1"/>
</dbReference>
<keyword evidence="4 6" id="KW-0408">Iron</keyword>
<dbReference type="PANTHER" id="PTHR32331:SF0">
    <property type="entry name" value="UPF0313 PROTEIN YGIQ"/>
    <property type="match status" value="1"/>
</dbReference>
<dbReference type="SMART" id="SM00729">
    <property type="entry name" value="Elp3"/>
    <property type="match status" value="1"/>
</dbReference>
<evidence type="ECO:0000256" key="4">
    <source>
        <dbReference type="ARBA" id="ARBA00023004"/>
    </source>
</evidence>
<feature type="binding site" evidence="6">
    <location>
        <position position="326"/>
    </location>
    <ligand>
        <name>[4Fe-4S] cluster</name>
        <dbReference type="ChEBI" id="CHEBI:49883"/>
        <note>4Fe-4S-S-AdoMet</note>
    </ligand>
</feature>
<dbReference type="GO" id="GO:0003824">
    <property type="term" value="F:catalytic activity"/>
    <property type="evidence" value="ECO:0007669"/>
    <property type="project" value="InterPro"/>
</dbReference>
<keyword evidence="2 6" id="KW-0949">S-adenosyl-L-methionine</keyword>
<dbReference type="InterPro" id="IPR022946">
    <property type="entry name" value="UPF0313"/>
</dbReference>
<dbReference type="InterPro" id="IPR007197">
    <property type="entry name" value="rSAM"/>
</dbReference>
<dbReference type="Proteomes" id="UP000198964">
    <property type="component" value="Unassembled WGS sequence"/>
</dbReference>
<dbReference type="HAMAP" id="MF_01251">
    <property type="entry name" value="UPF0313"/>
    <property type="match status" value="1"/>
</dbReference>
<dbReference type="SUPFAM" id="SSF102114">
    <property type="entry name" value="Radical SAM enzymes"/>
    <property type="match status" value="1"/>
</dbReference>
<keyword evidence="1 6" id="KW-0004">4Fe-4S</keyword>
<dbReference type="InterPro" id="IPR006638">
    <property type="entry name" value="Elp3/MiaA/NifB-like_rSAM"/>
</dbReference>
<dbReference type="RefSeq" id="WP_093919738.1">
    <property type="nucleotide sequence ID" value="NZ_FONW01000004.1"/>
</dbReference>
<dbReference type="SFLD" id="SFLDG01082">
    <property type="entry name" value="B12-binding_domain_containing"/>
    <property type="match status" value="1"/>
</dbReference>
<feature type="binding site" evidence="6">
    <location>
        <position position="322"/>
    </location>
    <ligand>
        <name>[4Fe-4S] cluster</name>
        <dbReference type="ChEBI" id="CHEBI:49883"/>
        <note>4Fe-4S-S-AdoMet</note>
    </ligand>
</feature>
<evidence type="ECO:0000256" key="3">
    <source>
        <dbReference type="ARBA" id="ARBA00022723"/>
    </source>
</evidence>
<name>A0A1I2HF26_9BACT</name>
<dbReference type="PROSITE" id="PS01278">
    <property type="entry name" value="MTTASE_RADICAL"/>
    <property type="match status" value="1"/>
</dbReference>
<gene>
    <name evidence="8" type="ORF">SAMN05216283_10449</name>
</gene>
<dbReference type="PROSITE" id="PS51918">
    <property type="entry name" value="RADICAL_SAM"/>
    <property type="match status" value="1"/>
</dbReference>
<proteinExistence type="inferred from homology"/>
<dbReference type="GO" id="GO:0005506">
    <property type="term" value="F:iron ion binding"/>
    <property type="evidence" value="ECO:0007669"/>
    <property type="project" value="UniProtKB-UniRule"/>
</dbReference>
<dbReference type="InterPro" id="IPR024560">
    <property type="entry name" value="UPF0313_C"/>
</dbReference>
<evidence type="ECO:0000256" key="2">
    <source>
        <dbReference type="ARBA" id="ARBA00022691"/>
    </source>
</evidence>
<evidence type="ECO:0000313" key="9">
    <source>
        <dbReference type="Proteomes" id="UP000198964"/>
    </source>
</evidence>